<dbReference type="EMBL" id="FAXN01000058">
    <property type="protein sequence ID" value="CUV66007.1"/>
    <property type="molecule type" value="Genomic_DNA"/>
</dbReference>
<dbReference type="AlphaFoldDB" id="A0A0S4XNW0"/>
<sequence>MKIFKNLFFGLVIMFVISGCSVIEPHISKEYKVQTRSIEKDFQCAEESINFISKTQQNWETKITKKDTSARVFQTGDYDEWNRMWFRVKIKFYDDYVRIDVKGSGLYLKDLGVEKALNDFAPLLIECINKKD</sequence>
<accession>A0A0S4XNW0</accession>
<evidence type="ECO:0000313" key="1">
    <source>
        <dbReference type="EMBL" id="CUV66007.1"/>
    </source>
</evidence>
<name>A0A0S4XNW0_9BACT</name>
<evidence type="ECO:0008006" key="2">
    <source>
        <dbReference type="Google" id="ProtNLM"/>
    </source>
</evidence>
<dbReference type="PROSITE" id="PS51257">
    <property type="entry name" value="PROKAR_LIPOPROTEIN"/>
    <property type="match status" value="1"/>
</dbReference>
<gene>
    <name evidence="1" type="ORF">BN3087_560002</name>
</gene>
<organism evidence="1">
    <name type="scientific">Sulfurovum sp. enrichment culture clone C5</name>
    <dbReference type="NCBI Taxonomy" id="497650"/>
    <lineage>
        <taxon>Bacteria</taxon>
        <taxon>Pseudomonadati</taxon>
        <taxon>Campylobacterota</taxon>
        <taxon>Epsilonproteobacteria</taxon>
        <taxon>Campylobacterales</taxon>
        <taxon>Sulfurovaceae</taxon>
        <taxon>Sulfurovum</taxon>
        <taxon>environmental samples</taxon>
    </lineage>
</organism>
<proteinExistence type="predicted"/>
<protein>
    <recommendedName>
        <fullName evidence="2">Lipoprotein</fullName>
    </recommendedName>
</protein>
<reference evidence="1" key="1">
    <citation type="submission" date="2015-11" db="EMBL/GenBank/DDBJ databases">
        <authorList>
            <person name="Zhang Y."/>
            <person name="Guo Z."/>
        </authorList>
    </citation>
    <scope>NUCLEOTIDE SEQUENCE</scope>
    <source>
        <strain evidence="1">BN30871</strain>
    </source>
</reference>